<dbReference type="CDD" id="cd08071">
    <property type="entry name" value="MPN_DUF2466"/>
    <property type="match status" value="1"/>
</dbReference>
<dbReference type="EMBL" id="BARS01001905">
    <property type="protein sequence ID" value="GAF78048.1"/>
    <property type="molecule type" value="Genomic_DNA"/>
</dbReference>
<dbReference type="PROSITE" id="PS01302">
    <property type="entry name" value="UPF0758"/>
    <property type="match status" value="1"/>
</dbReference>
<keyword evidence="5" id="KW-0482">Metalloprotease</keyword>
<evidence type="ECO:0000256" key="1">
    <source>
        <dbReference type="ARBA" id="ARBA00022670"/>
    </source>
</evidence>
<dbReference type="GO" id="GO:0008237">
    <property type="term" value="F:metallopeptidase activity"/>
    <property type="evidence" value="ECO:0007669"/>
    <property type="project" value="UniProtKB-KW"/>
</dbReference>
<organism evidence="7">
    <name type="scientific">marine sediment metagenome</name>
    <dbReference type="NCBI Taxonomy" id="412755"/>
    <lineage>
        <taxon>unclassified sequences</taxon>
        <taxon>metagenomes</taxon>
        <taxon>ecological metagenomes</taxon>
    </lineage>
</organism>
<evidence type="ECO:0000259" key="6">
    <source>
        <dbReference type="PROSITE" id="PS50249"/>
    </source>
</evidence>
<comment type="caution">
    <text evidence="7">The sequence shown here is derived from an EMBL/GenBank/DDBJ whole genome shotgun (WGS) entry which is preliminary data.</text>
</comment>
<dbReference type="AlphaFoldDB" id="X0SAI8"/>
<keyword evidence="4" id="KW-0862">Zinc</keyword>
<dbReference type="PANTHER" id="PTHR30471:SF3">
    <property type="entry name" value="UPF0758 PROTEIN YEES-RELATED"/>
    <property type="match status" value="1"/>
</dbReference>
<gene>
    <name evidence="7" type="ORF">S01H1_03502</name>
</gene>
<accession>X0SAI8</accession>
<sequence length="203" mass="22604">MSEFGCYPDAVTVSEGVQIPLLDQEDPAAQPIKSRRHKVDKLLSKIRTIHEELNSQLYTHPTERPAIHSPKDIWEILHPMMALLDHEELWVLNLDSRNRISCIKVLYKGSVNSSQVRVAEIFRQSVIDNIVSIVLAHNHPSGDPTPSPDDISLTHAVVEAGRLLDIEVLDHLIIVGGQFVSLAERNLGDLRPSPKNVVDIGGK</sequence>
<dbReference type="Pfam" id="PF04002">
    <property type="entry name" value="RadC"/>
    <property type="match status" value="1"/>
</dbReference>
<dbReference type="GO" id="GO:0006508">
    <property type="term" value="P:proteolysis"/>
    <property type="evidence" value="ECO:0007669"/>
    <property type="project" value="UniProtKB-KW"/>
</dbReference>
<proteinExistence type="predicted"/>
<dbReference type="Gene3D" id="3.40.140.10">
    <property type="entry name" value="Cytidine Deaminase, domain 2"/>
    <property type="match status" value="1"/>
</dbReference>
<dbReference type="GO" id="GO:0046872">
    <property type="term" value="F:metal ion binding"/>
    <property type="evidence" value="ECO:0007669"/>
    <property type="project" value="UniProtKB-KW"/>
</dbReference>
<evidence type="ECO:0000256" key="5">
    <source>
        <dbReference type="ARBA" id="ARBA00023049"/>
    </source>
</evidence>
<feature type="domain" description="MPN" evidence="6">
    <location>
        <begin position="66"/>
        <end position="188"/>
    </location>
</feature>
<dbReference type="InterPro" id="IPR025657">
    <property type="entry name" value="RadC_JAB"/>
</dbReference>
<keyword evidence="3" id="KW-0378">Hydrolase</keyword>
<name>X0SAI8_9ZZZZ</name>
<protein>
    <recommendedName>
        <fullName evidence="6">MPN domain-containing protein</fullName>
    </recommendedName>
</protein>
<evidence type="ECO:0000256" key="4">
    <source>
        <dbReference type="ARBA" id="ARBA00022833"/>
    </source>
</evidence>
<evidence type="ECO:0000313" key="7">
    <source>
        <dbReference type="EMBL" id="GAF78048.1"/>
    </source>
</evidence>
<dbReference type="PANTHER" id="PTHR30471">
    <property type="entry name" value="DNA REPAIR PROTEIN RADC"/>
    <property type="match status" value="1"/>
</dbReference>
<dbReference type="InterPro" id="IPR001405">
    <property type="entry name" value="UPF0758"/>
</dbReference>
<dbReference type="InterPro" id="IPR037518">
    <property type="entry name" value="MPN"/>
</dbReference>
<reference evidence="7" key="1">
    <citation type="journal article" date="2014" name="Front. Microbiol.">
        <title>High frequency of phylogenetically diverse reductive dehalogenase-homologous genes in deep subseafloor sedimentary metagenomes.</title>
        <authorList>
            <person name="Kawai M."/>
            <person name="Futagami T."/>
            <person name="Toyoda A."/>
            <person name="Takaki Y."/>
            <person name="Nishi S."/>
            <person name="Hori S."/>
            <person name="Arai W."/>
            <person name="Tsubouchi T."/>
            <person name="Morono Y."/>
            <person name="Uchiyama I."/>
            <person name="Ito T."/>
            <person name="Fujiyama A."/>
            <person name="Inagaki F."/>
            <person name="Takami H."/>
        </authorList>
    </citation>
    <scope>NUCLEOTIDE SEQUENCE</scope>
    <source>
        <strain evidence="7">Expedition CK06-06</strain>
    </source>
</reference>
<evidence type="ECO:0000256" key="2">
    <source>
        <dbReference type="ARBA" id="ARBA00022723"/>
    </source>
</evidence>
<keyword evidence="1" id="KW-0645">Protease</keyword>
<keyword evidence="2" id="KW-0479">Metal-binding</keyword>
<dbReference type="PROSITE" id="PS50249">
    <property type="entry name" value="MPN"/>
    <property type="match status" value="1"/>
</dbReference>
<evidence type="ECO:0000256" key="3">
    <source>
        <dbReference type="ARBA" id="ARBA00022801"/>
    </source>
</evidence>
<dbReference type="InterPro" id="IPR020891">
    <property type="entry name" value="UPF0758_CS"/>
</dbReference>